<gene>
    <name evidence="5" type="ORF">Agub_g8600</name>
</gene>
<name>A0AAD3DW90_9CHLO</name>
<evidence type="ECO:0000313" key="5">
    <source>
        <dbReference type="EMBL" id="GFR46951.1"/>
    </source>
</evidence>
<feature type="compositionally biased region" description="Polar residues" evidence="1">
    <location>
        <begin position="1705"/>
        <end position="1717"/>
    </location>
</feature>
<keyword evidence="3" id="KW-0732">Signal</keyword>
<comment type="caution">
    <text evidence="5">The sequence shown here is derived from an EMBL/GenBank/DDBJ whole genome shotgun (WGS) entry which is preliminary data.</text>
</comment>
<proteinExistence type="predicted"/>
<feature type="signal peptide" evidence="3">
    <location>
        <begin position="1"/>
        <end position="27"/>
    </location>
</feature>
<reference evidence="5 6" key="1">
    <citation type="journal article" date="2021" name="Sci. Rep.">
        <title>Genome sequencing of the multicellular alga Astrephomene provides insights into convergent evolution of germ-soma differentiation.</title>
        <authorList>
            <person name="Yamashita S."/>
            <person name="Yamamoto K."/>
            <person name="Matsuzaki R."/>
            <person name="Suzuki S."/>
            <person name="Yamaguchi H."/>
            <person name="Hirooka S."/>
            <person name="Minakuchi Y."/>
            <person name="Miyagishima S."/>
            <person name="Kawachi M."/>
            <person name="Toyoda A."/>
            <person name="Nozaki H."/>
        </authorList>
    </citation>
    <scope>NUCLEOTIDE SEQUENCE [LARGE SCALE GENOMIC DNA]</scope>
    <source>
        <strain evidence="5 6">NIES-4017</strain>
    </source>
</reference>
<dbReference type="Pfam" id="PF02010">
    <property type="entry name" value="REJ"/>
    <property type="match status" value="1"/>
</dbReference>
<dbReference type="Proteomes" id="UP001054857">
    <property type="component" value="Unassembled WGS sequence"/>
</dbReference>
<keyword evidence="2" id="KW-0812">Transmembrane</keyword>
<feature type="region of interest" description="Disordered" evidence="1">
    <location>
        <begin position="1705"/>
        <end position="1744"/>
    </location>
</feature>
<feature type="compositionally biased region" description="Low complexity" evidence="1">
    <location>
        <begin position="1718"/>
        <end position="1736"/>
    </location>
</feature>
<sequence length="2011" mass="203365">MGIMGRHYLAILLSFAFLGSPIVDSLAAAKPAAASTANSGQQQQPAIAAAVTAVYMRQGADVLDLQWDLAPRRLIRQLKQLGLNPKEIEDSNLSEGVEAPSVESVLRTLPHGSTYVIPAQHGLQFYCEAENMEAVASFLKAGGLVILLDANDADGEAARQFITKALQYEGGWTTCGRTGDNGHSSLGVPKAVMPYAHSFLPSAGSDSPGSAAWPTQLEDARLLRVNSWCHSADKRALTWPLYTTGDMKHVAVQAFGKLDVPGAVVWLGYSWRDGPRQEWGALLEKLIHDFAEGRYAATPPTSTDPVTDFSDVLVSVDSIMEAAAGVSEEAAALVRRFLQDTATPATYPPPPTPAATSPCTTCQSCLSLMAPVASVALETSNASIRASTFLTSCLAGSYSSVSCNSIAASILSGTTNLAARAGLLCSSLGACSTSSSYCTALTVARLSKNTGSSTTLTGSLDLCAAEGVSGGTGTALFSTAVMGAGSCRNPADCMASGGSGYVCEFAANATSKQTCECTNGRDVCRNVGTCTAYCSLNSTLATVASLNAGSTTCDPAALLPGQCASTEACVAVQGCSQWQCDATSQQLKRAACTGICQPLAMIPTSAQIADNGQSVAITLSASAASLSLVACSGVFDDASTAALGGSGALCSVSGTTMTARLTSSATLLAGQQLSIRSSGSLLVSQLDPTRAFNGSVSVAACKSCIVPLPVLTGPTAISTQPCTAVSSLVSAGSQAPVFDASLSVDPSGRATWAHVQWILPAGYGSPASRAVLQGAVDRANGMELNRHRLRLSLTSSEVSSLGAPAEYRLQVVLESWLGTSANATLAFTTVTVGSKPVVRVVGPTSQTFRIGSGLQAGAEADSPCTGQSLQWRWTSPSGWAGLPAAGVSGQQLYVAGPVPAVHGQTIDLRITANYGGDADTATAVDMAFTAVGSTPVVALSGPPSEVPDNTTIVLSATGSYDPDTTTTLQRLTFTWSCVHEDYPTPCFSSSVQGDADSVPGVWSIPPGLLTTGKWHTFSVTVAKEVAAGASALQASASVTFRPRPAADRFPRGTLTRQCASGMCTGPHSTDAPLTVMLAMAAGYSISSVLWTSAELPGLGATAAADSSAQSNARFLTVPASQVPTNRLSLTLTATMKTPDGLSGEATITVPLNSGPYCSLASSAGGDIGSVAASACLSAEALDDVFPKAAFVMRAQGWADGQDSQLRYEYGVRNVRGDGRVVDQMYQIGSAASATITGLSQGNVTLYGCAIDSQGSRTCGVLNVAVKPPPADFDAVAAVASIDVDLVLQWNDASALLQAGQALANLLSAAFSSTADSTTSGSGSGGGGVNATALAEVADKQGMAIVNAILGRTTMADPAEVQQAIATISAIAESTSSALSDSSREAILQAAKAAATTLSTTTTPPTSMLSQVCLLLGVSMPAAAASGAQAPTGSRRRAVLASSNGVAVSSALSRLQDFLAVASGLGHALGSQAIPGGSYLAVGDGGVYVSAAALVASAVDAGSSDNATVSVRLSAGPEALVATLAGSNSSSTAARRLALASTGAAAASHRRSLNAATTSSATTSSSVEAEMVLAGTAASTACGYGIVLQYSPAASSALGTVLAGSLSDSVAVLPTGLTTVSWNAAPTINTAAAAAPQLDGNSSYLLLRIPAPGYNATKATTCLSYNVTTNTAADVGASFISYDSLTGLVTCRTMIMGSYILTQNSASQGQTPAGQQQLNSTAGGNTSNNGNNDGSSAVGESGVETSADNRKISNASLITGLSVTGGVLLIITLATLVMLKVAAYRRQRQQDFSPLPSPEAPANLIMYNPVAEQQPSAGGASACVSLEISISEGGGGSGGGAAAVTPWYSMGTRRTGIPPASLPPMATMPLTRSSPGHLLRQIRPEPVVLEGGSSSSSMLTLASVSTLERGSAQSVGTGSHVHLPMQPEPTPLPAVLPKVSVCGSVLIVTDAQDEEGTCDLDASPGQEKVRFGGGPSGGGVVSKGKEEPGFTRVSGAGDESRRGLTWQQQQMS</sequence>
<keyword evidence="2" id="KW-1133">Transmembrane helix</keyword>
<evidence type="ECO:0000256" key="3">
    <source>
        <dbReference type="SAM" id="SignalP"/>
    </source>
</evidence>
<accession>A0AAD3DW90</accession>
<evidence type="ECO:0000259" key="4">
    <source>
        <dbReference type="Pfam" id="PF02010"/>
    </source>
</evidence>
<feature type="region of interest" description="Disordered" evidence="1">
    <location>
        <begin position="1955"/>
        <end position="2011"/>
    </location>
</feature>
<keyword evidence="6" id="KW-1185">Reference proteome</keyword>
<keyword evidence="2" id="KW-0472">Membrane</keyword>
<feature type="domain" description="PKD/REJ-like" evidence="4">
    <location>
        <begin position="881"/>
        <end position="1031"/>
    </location>
</feature>
<feature type="chain" id="PRO_5042012582" description="PKD/REJ-like domain-containing protein" evidence="3">
    <location>
        <begin position="28"/>
        <end position="2011"/>
    </location>
</feature>
<feature type="compositionally biased region" description="Gly residues" evidence="1">
    <location>
        <begin position="1970"/>
        <end position="1980"/>
    </location>
</feature>
<dbReference type="InterPro" id="IPR002859">
    <property type="entry name" value="PKD/REJ-like"/>
</dbReference>
<feature type="transmembrane region" description="Helical" evidence="2">
    <location>
        <begin position="1756"/>
        <end position="1778"/>
    </location>
</feature>
<evidence type="ECO:0000313" key="6">
    <source>
        <dbReference type="Proteomes" id="UP001054857"/>
    </source>
</evidence>
<evidence type="ECO:0000256" key="1">
    <source>
        <dbReference type="SAM" id="MobiDB-lite"/>
    </source>
</evidence>
<protein>
    <recommendedName>
        <fullName evidence="4">PKD/REJ-like domain-containing protein</fullName>
    </recommendedName>
</protein>
<evidence type="ECO:0000256" key="2">
    <source>
        <dbReference type="SAM" id="Phobius"/>
    </source>
</evidence>
<dbReference type="EMBL" id="BMAR01000016">
    <property type="protein sequence ID" value="GFR46951.1"/>
    <property type="molecule type" value="Genomic_DNA"/>
</dbReference>
<organism evidence="5 6">
    <name type="scientific">Astrephomene gubernaculifera</name>
    <dbReference type="NCBI Taxonomy" id="47775"/>
    <lineage>
        <taxon>Eukaryota</taxon>
        <taxon>Viridiplantae</taxon>
        <taxon>Chlorophyta</taxon>
        <taxon>core chlorophytes</taxon>
        <taxon>Chlorophyceae</taxon>
        <taxon>CS clade</taxon>
        <taxon>Chlamydomonadales</taxon>
        <taxon>Astrephomenaceae</taxon>
        <taxon>Astrephomene</taxon>
    </lineage>
</organism>